<name>A0A1E3QLU9_9ASCO</name>
<feature type="region of interest" description="Disordered" evidence="8">
    <location>
        <begin position="1274"/>
        <end position="1309"/>
    </location>
</feature>
<evidence type="ECO:0000256" key="5">
    <source>
        <dbReference type="ARBA" id="ARBA00022833"/>
    </source>
</evidence>
<dbReference type="InterPro" id="IPR017907">
    <property type="entry name" value="Znf_RING_CS"/>
</dbReference>
<dbReference type="GO" id="GO:0006974">
    <property type="term" value="P:DNA damage response"/>
    <property type="evidence" value="ECO:0007669"/>
    <property type="project" value="TreeGrafter"/>
</dbReference>
<dbReference type="GO" id="GO:0005634">
    <property type="term" value="C:nucleus"/>
    <property type="evidence" value="ECO:0007669"/>
    <property type="project" value="TreeGrafter"/>
</dbReference>
<dbReference type="InterPro" id="IPR000330">
    <property type="entry name" value="SNF2_N"/>
</dbReference>
<dbReference type="PANTHER" id="PTHR45865:SF1">
    <property type="entry name" value="E3 UBIQUITIN-PROTEIN LIGASE SHPRH"/>
    <property type="match status" value="1"/>
</dbReference>
<dbReference type="Pfam" id="PF07956">
    <property type="entry name" value="DUF1690"/>
    <property type="match status" value="1"/>
</dbReference>
<keyword evidence="4" id="KW-0378">Hydrolase</keyword>
<dbReference type="SUPFAM" id="SSF57850">
    <property type="entry name" value="RING/U-box"/>
    <property type="match status" value="1"/>
</dbReference>
<dbReference type="InterPro" id="IPR052583">
    <property type="entry name" value="ATP-helicase/E3_Ub-Ligase"/>
</dbReference>
<dbReference type="GO" id="GO:0000209">
    <property type="term" value="P:protein polyubiquitination"/>
    <property type="evidence" value="ECO:0007669"/>
    <property type="project" value="TreeGrafter"/>
</dbReference>
<dbReference type="Pfam" id="PF13639">
    <property type="entry name" value="zf-RING_2"/>
    <property type="match status" value="1"/>
</dbReference>
<dbReference type="InterPro" id="IPR012471">
    <property type="entry name" value="DUF1690"/>
</dbReference>
<feature type="compositionally biased region" description="Polar residues" evidence="8">
    <location>
        <begin position="1296"/>
        <end position="1309"/>
    </location>
</feature>
<feature type="compositionally biased region" description="Basic and acidic residues" evidence="8">
    <location>
        <begin position="1274"/>
        <end position="1289"/>
    </location>
</feature>
<dbReference type="InterPro" id="IPR059033">
    <property type="entry name" value="C144_05_dom"/>
</dbReference>
<evidence type="ECO:0000256" key="2">
    <source>
        <dbReference type="ARBA" id="ARBA00022741"/>
    </source>
</evidence>
<dbReference type="GO" id="GO:0008270">
    <property type="term" value="F:zinc ion binding"/>
    <property type="evidence" value="ECO:0007669"/>
    <property type="project" value="UniProtKB-KW"/>
</dbReference>
<sequence>MGAHTSKPAAETKVLTPNTPVNFTASFLAQLENSAETDYTRSQNAEQYIQERIAQELRGLEAKAQQQFEGQLTSALLTKDENNDASSSALSEKLSKLTEKLQEAKFSAVGPSKTVLSAKQSVIQCLQDNKGKPLNCWDEVESFKKLVAEFFLVCSLNFRLHSALMISARPNASATVVYPPEPIEIIPTEPDLLDYDHYGLIASREIPLCHPTFSEPSVMAVAIVTDRKDPTLIHLKTQNMLVASVRVDMALFHELSFIENQRKTRSPCTHVVSELRAEIRHGLSNMTAGNLTLSYRLYVASGLEVAFSESQTLLIRTVLGFPGLQKGRKRKLDIPEPELTPKYFYDIITDHTLATTASHAKLQIPNLYTDLFPFQTEAVLWLLSQEGMQYDSGQVSPTNLCLKTPEEIHHLLDKLVFGWGIVGDNWFNRFTGHVLPVSEASGYLDRYIHTNFVSTVPAKALLAEEMGLGKTVEIAALILLNPRAPRLINTTYKNHSDKTITRVKASLILLPEAILQQWVDEFHKITGDVKVYIYKGLAAARWQGTSINQIRERLAAEIAAADVVIVGYLTVASEFHYAQYSHKTRPPTRSCRKKEKSDADYSSPLTVLEFHRLIMDEAQMVSSTFTKLSQVTQMIPRYHSWAVSGTPVKTKIGDLFGVLRCLQVNPFGWVGGEKHWLEVQARVSLETKPRSQVKSEIEPNIYGASPNTEISPLFSRLWRGMSLRHTKQMVSSQISLPAQNRIMLTVPFTAVEQNNYDHVYEDCLNTIGFDSAGTAVYDSWGDNQTVLGHMRQYLGTLRQLCCHAEISGELDVSNLSTVDDVLRNMVEETELQLVGLEREIFTERVRLGQVKEVRQEYREGLEIWMGLVEPVKAVIGRAKAGEKREAEAESKPKSQVALEGDAEGKDGEKPLTKDELSADERTERLTRLNSRVRSFHDILHRLYFFIASAHFRLYNPPGEANKNDIPDEELSEADLHHRKLEVEYYQKAEMLRREMLGDSIQRVNEMIERAEAEARSWAKPGAKSGVKTLQAKSSGDSEYKGFNSPVGHEAGVTGTAKGFGLPRLTFPLNDALSVDSPTVAMFTLFEELNKQADFFNSGLAALRKLVHTRMEDLDDPDGEEYAASLDSQEQIYAYLEVLQSVLDARKLALVGGASASSESVAKSEMFRALKAGAQETKPAACDNPNLAYTVLLAKIKFSVREKNEASAVFRKVSKADAMAQVRELQNCLESEKKAIAGLQKVLGSCNAIYNAKIQYYKQLQEISDNVRAFDGETAEKAMEGQGEKERNLDDGVNPGGVSSQSSRDTPSGENTLLESLLAKLLDSERKLLQSIRANESLLARVSNRLKYLDTLCKPETKELDRLCVICRCEIRIGSIIQCGHKFCKECLDEWSQGHRTCPLCKAAFSGPDVYNFTYQSAAEVTVAREASHSSHLFQVYHEMDHESAAEIDGMTLADNFGSKVDLVVKNVLWLRAKDPRVQIVVFSQWLAFLRIIQHSLERNKVTSLTFKKDAATRFKRDPSVTCFLLNTRDQAAGLTLVNASHVFLCEPLVNTALELQAISRIHRIGQQRPTTVWMYVISESVEESIAVMATERRLHLLGRADESAVDSLQLADGTGEMVDAKGHGGEVVGDKDLWLAFFSNRS</sequence>
<dbReference type="Pfam" id="PF00176">
    <property type="entry name" value="SNF2-rel_dom"/>
    <property type="match status" value="1"/>
</dbReference>
<evidence type="ECO:0000256" key="4">
    <source>
        <dbReference type="ARBA" id="ARBA00022801"/>
    </source>
</evidence>
<dbReference type="Gene3D" id="3.40.50.300">
    <property type="entry name" value="P-loop containing nucleotide triphosphate hydrolases"/>
    <property type="match status" value="1"/>
</dbReference>
<evidence type="ECO:0000313" key="11">
    <source>
        <dbReference type="Proteomes" id="UP000094336"/>
    </source>
</evidence>
<dbReference type="InterPro" id="IPR038718">
    <property type="entry name" value="SNF2-like_sf"/>
</dbReference>
<keyword evidence="11" id="KW-1185">Reference proteome</keyword>
<keyword evidence="5" id="KW-0862">Zinc</keyword>
<evidence type="ECO:0000256" key="7">
    <source>
        <dbReference type="PROSITE-ProRule" id="PRU00175"/>
    </source>
</evidence>
<organism evidence="10 11">
    <name type="scientific">Babjeviella inositovora NRRL Y-12698</name>
    <dbReference type="NCBI Taxonomy" id="984486"/>
    <lineage>
        <taxon>Eukaryota</taxon>
        <taxon>Fungi</taxon>
        <taxon>Dikarya</taxon>
        <taxon>Ascomycota</taxon>
        <taxon>Saccharomycotina</taxon>
        <taxon>Pichiomycetes</taxon>
        <taxon>Serinales incertae sedis</taxon>
        <taxon>Babjeviella</taxon>
    </lineage>
</organism>
<dbReference type="RefSeq" id="XP_018983989.1">
    <property type="nucleotide sequence ID" value="XM_019132879.1"/>
</dbReference>
<dbReference type="PROSITE" id="PS50089">
    <property type="entry name" value="ZF_RING_2"/>
    <property type="match status" value="1"/>
</dbReference>
<keyword evidence="6" id="KW-0067">ATP-binding</keyword>
<dbReference type="Pfam" id="PF26021">
    <property type="entry name" value="Ferritin_C144_05"/>
    <property type="match status" value="1"/>
</dbReference>
<dbReference type="Proteomes" id="UP000094336">
    <property type="component" value="Unassembled WGS sequence"/>
</dbReference>
<dbReference type="PANTHER" id="PTHR45865">
    <property type="entry name" value="E3 UBIQUITIN-PROTEIN LIGASE SHPRH FAMILY MEMBER"/>
    <property type="match status" value="1"/>
</dbReference>
<dbReference type="InterPro" id="IPR013083">
    <property type="entry name" value="Znf_RING/FYVE/PHD"/>
</dbReference>
<dbReference type="PROSITE" id="PS00518">
    <property type="entry name" value="ZF_RING_1"/>
    <property type="match status" value="1"/>
</dbReference>
<keyword evidence="1" id="KW-0479">Metal-binding</keyword>
<evidence type="ECO:0000256" key="6">
    <source>
        <dbReference type="ARBA" id="ARBA00022840"/>
    </source>
</evidence>
<dbReference type="Gene3D" id="3.40.50.10810">
    <property type="entry name" value="Tandem AAA-ATPase domain"/>
    <property type="match status" value="1"/>
</dbReference>
<feature type="compositionally biased region" description="Basic and acidic residues" evidence="8">
    <location>
        <begin position="881"/>
        <end position="892"/>
    </location>
</feature>
<dbReference type="InterPro" id="IPR001841">
    <property type="entry name" value="Znf_RING"/>
</dbReference>
<dbReference type="OrthoDB" id="5330228at2759"/>
<dbReference type="Pfam" id="PF00271">
    <property type="entry name" value="Helicase_C"/>
    <property type="match status" value="1"/>
</dbReference>
<feature type="compositionally biased region" description="Basic and acidic residues" evidence="8">
    <location>
        <begin position="902"/>
        <end position="920"/>
    </location>
</feature>
<dbReference type="GO" id="GO:0061630">
    <property type="term" value="F:ubiquitin protein ligase activity"/>
    <property type="evidence" value="ECO:0007669"/>
    <property type="project" value="TreeGrafter"/>
</dbReference>
<dbReference type="GeneID" id="30150732"/>
<dbReference type="GO" id="GO:0016787">
    <property type="term" value="F:hydrolase activity"/>
    <property type="evidence" value="ECO:0007669"/>
    <property type="project" value="UniProtKB-KW"/>
</dbReference>
<dbReference type="STRING" id="984486.A0A1E3QLU9"/>
<dbReference type="SMART" id="SM00184">
    <property type="entry name" value="RING"/>
    <property type="match status" value="1"/>
</dbReference>
<protein>
    <recommendedName>
        <fullName evidence="9">RING-type domain-containing protein</fullName>
    </recommendedName>
</protein>
<dbReference type="EMBL" id="KV454434">
    <property type="protein sequence ID" value="ODQ78661.1"/>
    <property type="molecule type" value="Genomic_DNA"/>
</dbReference>
<dbReference type="InterPro" id="IPR027417">
    <property type="entry name" value="P-loop_NTPase"/>
</dbReference>
<evidence type="ECO:0000256" key="8">
    <source>
        <dbReference type="SAM" id="MobiDB-lite"/>
    </source>
</evidence>
<dbReference type="CDD" id="cd18793">
    <property type="entry name" value="SF2_C_SNF"/>
    <property type="match status" value="1"/>
</dbReference>
<evidence type="ECO:0000256" key="1">
    <source>
        <dbReference type="ARBA" id="ARBA00022723"/>
    </source>
</evidence>
<reference evidence="11" key="1">
    <citation type="submission" date="2016-05" db="EMBL/GenBank/DDBJ databases">
        <title>Comparative genomics of biotechnologically important yeasts.</title>
        <authorList>
            <consortium name="DOE Joint Genome Institute"/>
            <person name="Riley R."/>
            <person name="Haridas S."/>
            <person name="Wolfe K.H."/>
            <person name="Lopes M.R."/>
            <person name="Hittinger C.T."/>
            <person name="Goker M."/>
            <person name="Salamov A."/>
            <person name="Wisecaver J."/>
            <person name="Long T.M."/>
            <person name="Aerts A.L."/>
            <person name="Barry K."/>
            <person name="Choi C."/>
            <person name="Clum A."/>
            <person name="Coughlan A.Y."/>
            <person name="Deshpande S."/>
            <person name="Douglass A.P."/>
            <person name="Hanson S.J."/>
            <person name="Klenk H.-P."/>
            <person name="Labutti K."/>
            <person name="Lapidus A."/>
            <person name="Lindquist E."/>
            <person name="Lipzen A."/>
            <person name="Meier-Kolthoff J.P."/>
            <person name="Ohm R.A."/>
            <person name="Otillar R.P."/>
            <person name="Pangilinan J."/>
            <person name="Peng Y."/>
            <person name="Rokas A."/>
            <person name="Rosa C.A."/>
            <person name="Scheuner C."/>
            <person name="Sibirny A.A."/>
            <person name="Slot J.C."/>
            <person name="Stielow J.B."/>
            <person name="Sun H."/>
            <person name="Kurtzman C.P."/>
            <person name="Blackwell M."/>
            <person name="Grigoriev I.V."/>
            <person name="Jeffries T.W."/>
        </authorList>
    </citation>
    <scope>NUCLEOTIDE SEQUENCE [LARGE SCALE GENOMIC DNA]</scope>
    <source>
        <strain evidence="11">NRRL Y-12698</strain>
    </source>
</reference>
<feature type="region of interest" description="Disordered" evidence="8">
    <location>
        <begin position="881"/>
        <end position="920"/>
    </location>
</feature>
<feature type="domain" description="RING-type" evidence="9">
    <location>
        <begin position="1363"/>
        <end position="1401"/>
    </location>
</feature>
<proteinExistence type="predicted"/>
<keyword evidence="2" id="KW-0547">Nucleotide-binding</keyword>
<dbReference type="Gene3D" id="3.30.40.10">
    <property type="entry name" value="Zinc/RING finger domain, C3HC4 (zinc finger)"/>
    <property type="match status" value="1"/>
</dbReference>
<dbReference type="InterPro" id="IPR049730">
    <property type="entry name" value="SNF2/RAD54-like_C"/>
</dbReference>
<dbReference type="SUPFAM" id="SSF52540">
    <property type="entry name" value="P-loop containing nucleoside triphosphate hydrolases"/>
    <property type="match status" value="2"/>
</dbReference>
<accession>A0A1E3QLU9</accession>
<dbReference type="InterPro" id="IPR014001">
    <property type="entry name" value="Helicase_ATP-bd"/>
</dbReference>
<evidence type="ECO:0000259" key="9">
    <source>
        <dbReference type="PROSITE" id="PS50089"/>
    </source>
</evidence>
<dbReference type="GO" id="GO:0005524">
    <property type="term" value="F:ATP binding"/>
    <property type="evidence" value="ECO:0007669"/>
    <property type="project" value="InterPro"/>
</dbReference>
<evidence type="ECO:0000313" key="10">
    <source>
        <dbReference type="EMBL" id="ODQ78661.1"/>
    </source>
</evidence>
<keyword evidence="3 7" id="KW-0863">Zinc-finger</keyword>
<dbReference type="InterPro" id="IPR001650">
    <property type="entry name" value="Helicase_C-like"/>
</dbReference>
<evidence type="ECO:0000256" key="3">
    <source>
        <dbReference type="ARBA" id="ARBA00022771"/>
    </source>
</evidence>
<dbReference type="SMART" id="SM00487">
    <property type="entry name" value="DEXDc"/>
    <property type="match status" value="1"/>
</dbReference>
<gene>
    <name evidence="10" type="ORF">BABINDRAFT_8910</name>
</gene>